<sequence>MSSLKTQFPTDFIVEVDYLVNLFSMVSLDKDNERSDSEHCDPFGNIWRYFWRMWIS</sequence>
<gene>
    <name evidence="1" type="ORF">FMOSSE_LOCUS2639</name>
</gene>
<accession>A0A9N8W4P9</accession>
<proteinExistence type="predicted"/>
<dbReference type="AlphaFoldDB" id="A0A9N8W4P9"/>
<protein>
    <submittedName>
        <fullName evidence="1">14885_t:CDS:1</fullName>
    </submittedName>
</protein>
<evidence type="ECO:0000313" key="1">
    <source>
        <dbReference type="EMBL" id="CAG8473584.1"/>
    </source>
</evidence>
<dbReference type="Proteomes" id="UP000789375">
    <property type="component" value="Unassembled WGS sequence"/>
</dbReference>
<comment type="caution">
    <text evidence="1">The sequence shown here is derived from an EMBL/GenBank/DDBJ whole genome shotgun (WGS) entry which is preliminary data.</text>
</comment>
<keyword evidence="2" id="KW-1185">Reference proteome</keyword>
<name>A0A9N8W4P9_FUNMO</name>
<evidence type="ECO:0000313" key="2">
    <source>
        <dbReference type="Proteomes" id="UP000789375"/>
    </source>
</evidence>
<reference evidence="1" key="1">
    <citation type="submission" date="2021-06" db="EMBL/GenBank/DDBJ databases">
        <authorList>
            <person name="Kallberg Y."/>
            <person name="Tangrot J."/>
            <person name="Rosling A."/>
        </authorList>
    </citation>
    <scope>NUCLEOTIDE SEQUENCE</scope>
    <source>
        <strain evidence="1">87-6 pot B 2015</strain>
    </source>
</reference>
<dbReference type="EMBL" id="CAJVPP010000355">
    <property type="protein sequence ID" value="CAG8473584.1"/>
    <property type="molecule type" value="Genomic_DNA"/>
</dbReference>
<organism evidence="1 2">
    <name type="scientific">Funneliformis mosseae</name>
    <name type="common">Endomycorrhizal fungus</name>
    <name type="synonym">Glomus mosseae</name>
    <dbReference type="NCBI Taxonomy" id="27381"/>
    <lineage>
        <taxon>Eukaryota</taxon>
        <taxon>Fungi</taxon>
        <taxon>Fungi incertae sedis</taxon>
        <taxon>Mucoromycota</taxon>
        <taxon>Glomeromycotina</taxon>
        <taxon>Glomeromycetes</taxon>
        <taxon>Glomerales</taxon>
        <taxon>Glomeraceae</taxon>
        <taxon>Funneliformis</taxon>
    </lineage>
</organism>